<dbReference type="GO" id="GO:0005886">
    <property type="term" value="C:plasma membrane"/>
    <property type="evidence" value="ECO:0007669"/>
    <property type="project" value="TreeGrafter"/>
</dbReference>
<feature type="transmembrane region" description="Helical" evidence="6">
    <location>
        <begin position="369"/>
        <end position="386"/>
    </location>
</feature>
<dbReference type="GeneID" id="19306343"/>
<feature type="transmembrane region" description="Helical" evidence="6">
    <location>
        <begin position="479"/>
        <end position="498"/>
    </location>
</feature>
<dbReference type="Proteomes" id="UP000030669">
    <property type="component" value="Unassembled WGS sequence"/>
</dbReference>
<dbReference type="KEGG" id="gtr:GLOTRDRAFT_45457"/>
<comment type="similarity">
    <text evidence="2">Belongs to the purine-cytosine permease (2.A.39) family.</text>
</comment>
<dbReference type="OrthoDB" id="2018619at2759"/>
<organism evidence="7 8">
    <name type="scientific">Gloeophyllum trabeum (strain ATCC 11539 / FP-39264 / Madison 617)</name>
    <name type="common">Brown rot fungus</name>
    <dbReference type="NCBI Taxonomy" id="670483"/>
    <lineage>
        <taxon>Eukaryota</taxon>
        <taxon>Fungi</taxon>
        <taxon>Dikarya</taxon>
        <taxon>Basidiomycota</taxon>
        <taxon>Agaricomycotina</taxon>
        <taxon>Agaricomycetes</taxon>
        <taxon>Gloeophyllales</taxon>
        <taxon>Gloeophyllaceae</taxon>
        <taxon>Gloeophyllum</taxon>
    </lineage>
</organism>
<proteinExistence type="inferred from homology"/>
<gene>
    <name evidence="7" type="ORF">GLOTRDRAFT_45457</name>
</gene>
<protein>
    <recommendedName>
        <fullName evidence="9">NCS1 nucleoside transporter family</fullName>
    </recommendedName>
</protein>
<dbReference type="PANTHER" id="PTHR30618">
    <property type="entry name" value="NCS1 FAMILY PURINE/PYRIMIDINE TRANSPORTER"/>
    <property type="match status" value="1"/>
</dbReference>
<dbReference type="Pfam" id="PF02133">
    <property type="entry name" value="Transp_cyt_pur"/>
    <property type="match status" value="1"/>
</dbReference>
<keyword evidence="8" id="KW-1185">Reference proteome</keyword>
<dbReference type="AlphaFoldDB" id="S7Q078"/>
<evidence type="ECO:0000256" key="6">
    <source>
        <dbReference type="SAM" id="Phobius"/>
    </source>
</evidence>
<feature type="transmembrane region" description="Helical" evidence="6">
    <location>
        <begin position="239"/>
        <end position="256"/>
    </location>
</feature>
<dbReference type="CDD" id="cd11482">
    <property type="entry name" value="SLC-NCS1sbd_NRT1-like"/>
    <property type="match status" value="1"/>
</dbReference>
<sequence>MSWIRVLETQEYREGRCKDRHQWLDNDDLRPIPVKDRTYTWRTYFWFWLSANATPASFYGATTALAAGLSLWEGIACQLGGQIIIAVILCFNGRAGAVYHIPYPAIVRASFGVWGGYWPVINRVVMTLVWTGVNAVQGGQCTYVMLHAIFPSIARIPDVFPPDASALTSGGLIGFALFWILTTSFLHIRIPKLKWYIYVKLLFFVLCCIGMLAWTVKEAGGIGPVARQNSTVYGTKKSWLIAQYIWIYCANCATYASNAADFMRYARRPKDAFWPQLIGFPLSTLLIGLVGNIVGSTSQIIFGDLIWNPITLLDAMLTRDYTPRTRAGAFFLALGFTYSSIFSSIFENSIPPGNDLAALWPRFITIRRGFYLAAVISYAMCPWYILGTASSFVSWLASYQIFLSAITGVMLCQYYLISRGHFLIPDLYTTKPSGLYWYSNGWNYRAYVAYLMGIAPNFYGFLGVFGVNVSLGAEREYYFAYPIGLFVSFMVYWGLCLLHPPQCMMKSKEWNEPPDYVVSEDDWMTNRDASSLDDDKEKVDLTNVAVNVVRE</sequence>
<keyword evidence="3 6" id="KW-0812">Transmembrane</keyword>
<feature type="transmembrane region" description="Helical" evidence="6">
    <location>
        <begin position="166"/>
        <end position="188"/>
    </location>
</feature>
<name>S7Q078_GLOTA</name>
<evidence type="ECO:0008006" key="9">
    <source>
        <dbReference type="Google" id="ProtNLM"/>
    </source>
</evidence>
<evidence type="ECO:0000313" key="7">
    <source>
        <dbReference type="EMBL" id="EPQ53093.1"/>
    </source>
</evidence>
<keyword evidence="5 6" id="KW-0472">Membrane</keyword>
<dbReference type="HOGENOM" id="CLU_021555_2_2_1"/>
<dbReference type="GO" id="GO:0015205">
    <property type="term" value="F:nucleobase transmembrane transporter activity"/>
    <property type="evidence" value="ECO:0007669"/>
    <property type="project" value="TreeGrafter"/>
</dbReference>
<dbReference type="InterPro" id="IPR001248">
    <property type="entry name" value="Pur-cyt_permease"/>
</dbReference>
<reference evidence="7 8" key="1">
    <citation type="journal article" date="2012" name="Science">
        <title>The Paleozoic origin of enzymatic lignin decomposition reconstructed from 31 fungal genomes.</title>
        <authorList>
            <person name="Floudas D."/>
            <person name="Binder M."/>
            <person name="Riley R."/>
            <person name="Barry K."/>
            <person name="Blanchette R.A."/>
            <person name="Henrissat B."/>
            <person name="Martinez A.T."/>
            <person name="Otillar R."/>
            <person name="Spatafora J.W."/>
            <person name="Yadav J.S."/>
            <person name="Aerts A."/>
            <person name="Benoit I."/>
            <person name="Boyd A."/>
            <person name="Carlson A."/>
            <person name="Copeland A."/>
            <person name="Coutinho P.M."/>
            <person name="de Vries R.P."/>
            <person name="Ferreira P."/>
            <person name="Findley K."/>
            <person name="Foster B."/>
            <person name="Gaskell J."/>
            <person name="Glotzer D."/>
            <person name="Gorecki P."/>
            <person name="Heitman J."/>
            <person name="Hesse C."/>
            <person name="Hori C."/>
            <person name="Igarashi K."/>
            <person name="Jurgens J.A."/>
            <person name="Kallen N."/>
            <person name="Kersten P."/>
            <person name="Kohler A."/>
            <person name="Kuees U."/>
            <person name="Kumar T.K.A."/>
            <person name="Kuo A."/>
            <person name="LaButti K."/>
            <person name="Larrondo L.F."/>
            <person name="Lindquist E."/>
            <person name="Ling A."/>
            <person name="Lombard V."/>
            <person name="Lucas S."/>
            <person name="Lundell T."/>
            <person name="Martin R."/>
            <person name="McLaughlin D.J."/>
            <person name="Morgenstern I."/>
            <person name="Morin E."/>
            <person name="Murat C."/>
            <person name="Nagy L.G."/>
            <person name="Nolan M."/>
            <person name="Ohm R.A."/>
            <person name="Patyshakuliyeva A."/>
            <person name="Rokas A."/>
            <person name="Ruiz-Duenas F.J."/>
            <person name="Sabat G."/>
            <person name="Salamov A."/>
            <person name="Samejima M."/>
            <person name="Schmutz J."/>
            <person name="Slot J.C."/>
            <person name="St John F."/>
            <person name="Stenlid J."/>
            <person name="Sun H."/>
            <person name="Sun S."/>
            <person name="Syed K."/>
            <person name="Tsang A."/>
            <person name="Wiebenga A."/>
            <person name="Young D."/>
            <person name="Pisabarro A."/>
            <person name="Eastwood D.C."/>
            <person name="Martin F."/>
            <person name="Cullen D."/>
            <person name="Grigoriev I.V."/>
            <person name="Hibbett D.S."/>
        </authorList>
    </citation>
    <scope>NUCLEOTIDE SEQUENCE [LARGE SCALE GENOMIC DNA]</scope>
    <source>
        <strain evidence="7 8">ATCC 11539</strain>
    </source>
</reference>
<evidence type="ECO:0000313" key="8">
    <source>
        <dbReference type="Proteomes" id="UP000030669"/>
    </source>
</evidence>
<feature type="transmembrane region" description="Helical" evidence="6">
    <location>
        <begin position="447"/>
        <end position="467"/>
    </location>
</feature>
<evidence type="ECO:0000256" key="5">
    <source>
        <dbReference type="ARBA" id="ARBA00023136"/>
    </source>
</evidence>
<comment type="subcellular location">
    <subcellularLocation>
        <location evidence="1">Membrane</location>
        <topology evidence="1">Multi-pass membrane protein</topology>
    </subcellularLocation>
</comment>
<dbReference type="RefSeq" id="XP_007868163.1">
    <property type="nucleotide sequence ID" value="XM_007869972.1"/>
</dbReference>
<evidence type="ECO:0000256" key="2">
    <source>
        <dbReference type="ARBA" id="ARBA00008974"/>
    </source>
</evidence>
<dbReference type="eggNOG" id="KOG2466">
    <property type="taxonomic scope" value="Eukaryota"/>
</dbReference>
<feature type="transmembrane region" description="Helical" evidence="6">
    <location>
        <begin position="392"/>
        <end position="417"/>
    </location>
</feature>
<evidence type="ECO:0000256" key="4">
    <source>
        <dbReference type="ARBA" id="ARBA00022989"/>
    </source>
</evidence>
<evidence type="ECO:0000256" key="1">
    <source>
        <dbReference type="ARBA" id="ARBA00004141"/>
    </source>
</evidence>
<feature type="transmembrane region" description="Helical" evidence="6">
    <location>
        <begin position="327"/>
        <end position="348"/>
    </location>
</feature>
<feature type="transmembrane region" description="Helical" evidence="6">
    <location>
        <begin position="277"/>
        <end position="307"/>
    </location>
</feature>
<dbReference type="OMA" id="YAICPWY"/>
<feature type="transmembrane region" description="Helical" evidence="6">
    <location>
        <begin position="195"/>
        <end position="216"/>
    </location>
</feature>
<dbReference type="EMBL" id="KB469306">
    <property type="protein sequence ID" value="EPQ53093.1"/>
    <property type="molecule type" value="Genomic_DNA"/>
</dbReference>
<dbReference type="Gene3D" id="1.10.4160.10">
    <property type="entry name" value="Hydantoin permease"/>
    <property type="match status" value="1"/>
</dbReference>
<dbReference type="FunFam" id="1.10.4160.10:FF:000001">
    <property type="entry name" value="Uracil permease, putative"/>
    <property type="match status" value="1"/>
</dbReference>
<dbReference type="PANTHER" id="PTHR30618:SF1">
    <property type="entry name" value="URIDINE PERMEASE"/>
    <property type="match status" value="1"/>
</dbReference>
<dbReference type="InterPro" id="IPR045225">
    <property type="entry name" value="Uracil/uridine/allantoin_perm"/>
</dbReference>
<accession>S7Q078</accession>
<evidence type="ECO:0000256" key="3">
    <source>
        <dbReference type="ARBA" id="ARBA00022692"/>
    </source>
</evidence>
<keyword evidence="4 6" id="KW-1133">Transmembrane helix</keyword>